<evidence type="ECO:0000259" key="2">
    <source>
        <dbReference type="Pfam" id="PF12172"/>
    </source>
</evidence>
<feature type="domain" description="ChsH2 rubredoxin-like zinc ribbon" evidence="2">
    <location>
        <begin position="16"/>
        <end position="51"/>
    </location>
</feature>
<sequence length="131" mass="14730">MARPMPVPTPISAPFWEGCTENTLRYQRCEECDTAVFKPQAFCPSCWSTRLAWTESLGVGTIYSYSVVWRAQSPAFDTPYVVAIIELAEGFHMMSNIVNCDETTVHCGMSVTVTFRKMPEGMTLPFFEPTP</sequence>
<dbReference type="PANTHER" id="PTHR34075">
    <property type="entry name" value="BLR3430 PROTEIN"/>
    <property type="match status" value="1"/>
</dbReference>
<dbReference type="SUPFAM" id="SSF50249">
    <property type="entry name" value="Nucleic acid-binding proteins"/>
    <property type="match status" value="1"/>
</dbReference>
<dbReference type="InterPro" id="IPR052513">
    <property type="entry name" value="Thioester_dehydratase-like"/>
</dbReference>
<gene>
    <name evidence="3" type="ORF">EP51_40530</name>
</gene>
<evidence type="ECO:0000313" key="4">
    <source>
        <dbReference type="Proteomes" id="UP000028488"/>
    </source>
</evidence>
<dbReference type="PANTHER" id="PTHR34075:SF5">
    <property type="entry name" value="BLR3430 PROTEIN"/>
    <property type="match status" value="1"/>
</dbReference>
<dbReference type="InterPro" id="IPR012340">
    <property type="entry name" value="NA-bd_OB-fold"/>
</dbReference>
<evidence type="ECO:0000313" key="3">
    <source>
        <dbReference type="EMBL" id="AII10542.1"/>
    </source>
</evidence>
<evidence type="ECO:0000259" key="1">
    <source>
        <dbReference type="Pfam" id="PF01796"/>
    </source>
</evidence>
<keyword evidence="3" id="KW-0614">Plasmid</keyword>
<dbReference type="InterPro" id="IPR002878">
    <property type="entry name" value="ChsH2_C"/>
</dbReference>
<dbReference type="EMBL" id="CP008948">
    <property type="protein sequence ID" value="AII10542.1"/>
    <property type="molecule type" value="Genomic_DNA"/>
</dbReference>
<proteinExistence type="predicted"/>
<dbReference type="Pfam" id="PF12172">
    <property type="entry name" value="zf-ChsH2"/>
    <property type="match status" value="1"/>
</dbReference>
<accession>A0A076EZ68</accession>
<dbReference type="Pfam" id="PF01796">
    <property type="entry name" value="OB_ChsH2_C"/>
    <property type="match status" value="1"/>
</dbReference>
<organism evidence="3 4">
    <name type="scientific">Rhodococcus opacus</name>
    <name type="common">Nocardia opaca</name>
    <dbReference type="NCBI Taxonomy" id="37919"/>
    <lineage>
        <taxon>Bacteria</taxon>
        <taxon>Bacillati</taxon>
        <taxon>Actinomycetota</taxon>
        <taxon>Actinomycetes</taxon>
        <taxon>Mycobacteriales</taxon>
        <taxon>Nocardiaceae</taxon>
        <taxon>Rhodococcus</taxon>
    </lineage>
</organism>
<feature type="domain" description="ChsH2 C-terminal OB-fold" evidence="1">
    <location>
        <begin position="53"/>
        <end position="116"/>
    </location>
</feature>
<name>A0A076EZ68_RHOOP</name>
<dbReference type="InterPro" id="IPR022002">
    <property type="entry name" value="ChsH2_Znr"/>
</dbReference>
<geneLocation type="plasmid" evidence="3 4">
    <name>pPDG1</name>
</geneLocation>
<dbReference type="Proteomes" id="UP000028488">
    <property type="component" value="Plasmid pPDG1"/>
</dbReference>
<protein>
    <recommendedName>
        <fullName evidence="5">DNA-binding protein</fullName>
    </recommendedName>
</protein>
<reference evidence="3 4" key="1">
    <citation type="submission" date="2014-07" db="EMBL/GenBank/DDBJ databases">
        <title>Genome Sequence of Rhodococcus opacus Strain R7, a Biodegrader of Mono- and Polycyclic Aromatic Hydrocarbons.</title>
        <authorList>
            <person name="Di Gennaro P."/>
            <person name="Zampolli J."/>
            <person name="Presti I."/>
            <person name="Cappelletti M."/>
            <person name="D'Ursi P."/>
            <person name="Orro A."/>
            <person name="Mezzelani A."/>
            <person name="Milanesi L."/>
        </authorList>
    </citation>
    <scope>NUCLEOTIDE SEQUENCE [LARGE SCALE GENOMIC DNA]</scope>
    <source>
        <strain evidence="3 4">R7</strain>
        <plasmid evidence="3">pPDG1</plasmid>
    </source>
</reference>
<dbReference type="Gene3D" id="6.10.30.10">
    <property type="match status" value="1"/>
</dbReference>
<dbReference type="AlphaFoldDB" id="A0A076EZ68"/>
<evidence type="ECO:0008006" key="5">
    <source>
        <dbReference type="Google" id="ProtNLM"/>
    </source>
</evidence>